<dbReference type="GO" id="GO:0005576">
    <property type="term" value="C:extracellular region"/>
    <property type="evidence" value="ECO:0007669"/>
    <property type="project" value="UniProtKB-SubCell"/>
</dbReference>
<evidence type="ECO:0000256" key="4">
    <source>
        <dbReference type="ARBA" id="ARBA00022729"/>
    </source>
</evidence>
<evidence type="ECO:0000256" key="7">
    <source>
        <dbReference type="ARBA" id="ARBA00023267"/>
    </source>
</evidence>
<dbReference type="InterPro" id="IPR005468">
    <property type="entry name" value="Avidin/str"/>
</dbReference>
<evidence type="ECO:0000256" key="6">
    <source>
        <dbReference type="ARBA" id="ARBA00023180"/>
    </source>
</evidence>
<feature type="disulfide bond" evidence="8">
    <location>
        <begin position="30"/>
        <end position="109"/>
    </location>
</feature>
<dbReference type="InterPro" id="IPR051764">
    <property type="entry name" value="Avidin/Streptavidin-rel"/>
</dbReference>
<keyword evidence="7" id="KW-0092">Biotin</keyword>
<dbReference type="Proteomes" id="UP000472274">
    <property type="component" value="Unplaced"/>
</dbReference>
<dbReference type="GeneTree" id="ENSGT00390000001847"/>
<evidence type="ECO:0008006" key="11">
    <source>
        <dbReference type="Google" id="ProtNLM"/>
    </source>
</evidence>
<dbReference type="InterPro" id="IPR005469">
    <property type="entry name" value="Avidin"/>
</dbReference>
<name>A0A674JUC5_9SAUR</name>
<evidence type="ECO:0000256" key="5">
    <source>
        <dbReference type="ARBA" id="ARBA00023157"/>
    </source>
</evidence>
<keyword evidence="5 8" id="KW-1015">Disulfide bond</keyword>
<reference evidence="9" key="1">
    <citation type="submission" date="2025-08" db="UniProtKB">
        <authorList>
            <consortium name="Ensembl"/>
        </authorList>
    </citation>
    <scope>IDENTIFICATION</scope>
</reference>
<dbReference type="Ensembl" id="ENSTMTT00000024441.1">
    <property type="protein sequence ID" value="ENSTMTP00000023607.1"/>
    <property type="gene ID" value="ENSTMTG00000017173.1"/>
</dbReference>
<dbReference type="FunCoup" id="A0A674JUC5">
    <property type="interactions" value="1"/>
</dbReference>
<dbReference type="PANTHER" id="PTHR34399">
    <property type="entry name" value="AVIDIN-RELATED"/>
    <property type="match status" value="1"/>
</dbReference>
<dbReference type="Gene3D" id="2.40.128.30">
    <property type="entry name" value="Avidin-like"/>
    <property type="match status" value="1"/>
</dbReference>
<accession>A0A674JUC5</accession>
<evidence type="ECO:0000256" key="3">
    <source>
        <dbReference type="ARBA" id="ARBA00022525"/>
    </source>
</evidence>
<sequence>TVHAQSPAPTDCSCDAVRGPILLTVSLFQCVLSGLWRNELGSNMTISAVNAEGGFTGSYHTAVTVTDKRSLVSPLKGSQNRKSQRKQPTFGFTVSWTFSNSMTVFVGQCFVDDNGEEILKTMWLLRKEVGSPSADWKATRWVTGRRFPRQRCSGRWPGRGCPSLVFSPSEADALSAPSSPCPVWGSTEHMVCAGQITGENKPQRENTRC</sequence>
<proteinExistence type="inferred from homology"/>
<keyword evidence="6" id="KW-0325">Glycoprotein</keyword>
<evidence type="ECO:0000256" key="8">
    <source>
        <dbReference type="PIRSR" id="PIRSR605468-51"/>
    </source>
</evidence>
<dbReference type="PANTHER" id="PTHR34399:SF3">
    <property type="entry name" value="AVID PROTEIN-RELATED"/>
    <property type="match status" value="1"/>
</dbReference>
<dbReference type="GO" id="GO:0009374">
    <property type="term" value="F:biotin binding"/>
    <property type="evidence" value="ECO:0007669"/>
    <property type="project" value="InterPro"/>
</dbReference>
<dbReference type="Pfam" id="PF01382">
    <property type="entry name" value="Avidin"/>
    <property type="match status" value="1"/>
</dbReference>
<comment type="subcellular location">
    <subcellularLocation>
        <location evidence="1">Secreted</location>
    </subcellularLocation>
</comment>
<keyword evidence="10" id="KW-1185">Reference proteome</keyword>
<dbReference type="SUPFAM" id="SSF50876">
    <property type="entry name" value="Avidin/streptavidin"/>
    <property type="match status" value="1"/>
</dbReference>
<keyword evidence="3" id="KW-0964">Secreted</keyword>
<evidence type="ECO:0000313" key="9">
    <source>
        <dbReference type="Ensembl" id="ENSTMTP00000023607.1"/>
    </source>
</evidence>
<keyword evidence="4" id="KW-0732">Signal</keyword>
<reference evidence="9" key="2">
    <citation type="submission" date="2025-09" db="UniProtKB">
        <authorList>
            <consortium name="Ensembl"/>
        </authorList>
    </citation>
    <scope>IDENTIFICATION</scope>
</reference>
<dbReference type="InParanoid" id="A0A674JUC5"/>
<dbReference type="PROSITE" id="PS51326">
    <property type="entry name" value="AVIDIN_2"/>
    <property type="match status" value="1"/>
</dbReference>
<organism evidence="9 10">
    <name type="scientific">Terrapene triunguis</name>
    <name type="common">Three-toed box turtle</name>
    <dbReference type="NCBI Taxonomy" id="2587831"/>
    <lineage>
        <taxon>Eukaryota</taxon>
        <taxon>Metazoa</taxon>
        <taxon>Chordata</taxon>
        <taxon>Craniata</taxon>
        <taxon>Vertebrata</taxon>
        <taxon>Euteleostomi</taxon>
        <taxon>Archelosauria</taxon>
        <taxon>Testudinata</taxon>
        <taxon>Testudines</taxon>
        <taxon>Cryptodira</taxon>
        <taxon>Durocryptodira</taxon>
        <taxon>Testudinoidea</taxon>
        <taxon>Emydidae</taxon>
        <taxon>Terrapene</taxon>
    </lineage>
</organism>
<dbReference type="PRINTS" id="PR00709">
    <property type="entry name" value="AVIDIN"/>
</dbReference>
<protein>
    <recommendedName>
        <fullName evidence="11">Avidin</fullName>
    </recommendedName>
</protein>
<evidence type="ECO:0000256" key="2">
    <source>
        <dbReference type="ARBA" id="ARBA00006297"/>
    </source>
</evidence>
<dbReference type="InterPro" id="IPR036896">
    <property type="entry name" value="Avidin-like_sf"/>
</dbReference>
<evidence type="ECO:0000256" key="1">
    <source>
        <dbReference type="ARBA" id="ARBA00004613"/>
    </source>
</evidence>
<evidence type="ECO:0000313" key="10">
    <source>
        <dbReference type="Proteomes" id="UP000472274"/>
    </source>
</evidence>
<dbReference type="AlphaFoldDB" id="A0A674JUC5"/>
<comment type="similarity">
    <text evidence="2">Belongs to the avidin/streptavidin family.</text>
</comment>